<evidence type="ECO:0000313" key="6">
    <source>
        <dbReference type="Proteomes" id="UP001155483"/>
    </source>
</evidence>
<evidence type="ECO:0000256" key="3">
    <source>
        <dbReference type="ARBA" id="ARBA00023163"/>
    </source>
</evidence>
<dbReference type="InterPro" id="IPR000843">
    <property type="entry name" value="HTH_LacI"/>
</dbReference>
<keyword evidence="1" id="KW-0805">Transcription regulation</keyword>
<organism evidence="5 6">
    <name type="scientific">Paraflavisolibacter caeni</name>
    <dbReference type="NCBI Taxonomy" id="2982496"/>
    <lineage>
        <taxon>Bacteria</taxon>
        <taxon>Pseudomonadati</taxon>
        <taxon>Bacteroidota</taxon>
        <taxon>Chitinophagia</taxon>
        <taxon>Chitinophagales</taxon>
        <taxon>Chitinophagaceae</taxon>
        <taxon>Paraflavisolibacter</taxon>
    </lineage>
</organism>
<dbReference type="CDD" id="cd06267">
    <property type="entry name" value="PBP1_LacI_sugar_binding-like"/>
    <property type="match status" value="1"/>
</dbReference>
<dbReference type="RefSeq" id="WP_279298607.1">
    <property type="nucleotide sequence ID" value="NZ_JAOTIF010000018.1"/>
</dbReference>
<keyword evidence="6" id="KW-1185">Reference proteome</keyword>
<dbReference type="PROSITE" id="PS50932">
    <property type="entry name" value="HTH_LACI_2"/>
    <property type="match status" value="1"/>
</dbReference>
<keyword evidence="2" id="KW-0238">DNA-binding</keyword>
<sequence>MGDITIKELAQKLNVSIATISKALNDSHEISAATKEKVLAGVRKYNYTPNPNASSLRKKRSNTIAIVIPEVADSFFSQALKGIESIAQNLGYHVLIYLTYESFYKERLILNDIKNGRVDGVLMSISSETSNSLHIKALRDRNIPIVFFDRVMEETETAKVVTDDYQSSYKATQHLLERGCQHIAYLSTSKHLMISNERKDGYLQALKEHHIKASKHTVVQCSNHAEYNFTVLQKLLQQEDRPDGIIASIERLTSTIYLVCKELGIAIPGQLKVITFSNLDTAPILSPSLTTVSQPAFEMGRTAASILFKALQKKKLNIKNEKIVIPSVLVKRESTN</sequence>
<reference evidence="5" key="2">
    <citation type="submission" date="2023-04" db="EMBL/GenBank/DDBJ databases">
        <title>Paracnuella aquatica gen. nov., sp. nov., a member of the family Chitinophagaceae isolated from a hot spring.</title>
        <authorList>
            <person name="Wang C."/>
        </authorList>
    </citation>
    <scope>NUCLEOTIDE SEQUENCE</scope>
    <source>
        <strain evidence="5">LB-8</strain>
    </source>
</reference>
<dbReference type="Pfam" id="PF00356">
    <property type="entry name" value="LacI"/>
    <property type="match status" value="1"/>
</dbReference>
<dbReference type="InterPro" id="IPR028082">
    <property type="entry name" value="Peripla_BP_I"/>
</dbReference>
<dbReference type="Gene3D" id="3.40.50.2300">
    <property type="match status" value="2"/>
</dbReference>
<protein>
    <submittedName>
        <fullName evidence="5">LacI family transcriptional regulator</fullName>
    </submittedName>
</protein>
<gene>
    <name evidence="5" type="ORF">OCK74_18755</name>
</gene>
<name>A0A9X3BJG6_9BACT</name>
<dbReference type="PANTHER" id="PTHR30146:SF109">
    <property type="entry name" value="HTH-TYPE TRANSCRIPTIONAL REGULATOR GALS"/>
    <property type="match status" value="1"/>
</dbReference>
<dbReference type="Proteomes" id="UP001155483">
    <property type="component" value="Unassembled WGS sequence"/>
</dbReference>
<evidence type="ECO:0000313" key="5">
    <source>
        <dbReference type="EMBL" id="MCU7551168.1"/>
    </source>
</evidence>
<dbReference type="InterPro" id="IPR010982">
    <property type="entry name" value="Lambda_DNA-bd_dom_sf"/>
</dbReference>
<accession>A0A9X3BJG6</accession>
<dbReference type="AlphaFoldDB" id="A0A9X3BJG6"/>
<feature type="domain" description="HTH lacI-type" evidence="4">
    <location>
        <begin position="4"/>
        <end position="58"/>
    </location>
</feature>
<dbReference type="InterPro" id="IPR046335">
    <property type="entry name" value="LacI/GalR-like_sensor"/>
</dbReference>
<dbReference type="SMART" id="SM00354">
    <property type="entry name" value="HTH_LACI"/>
    <property type="match status" value="1"/>
</dbReference>
<proteinExistence type="predicted"/>
<evidence type="ECO:0000259" key="4">
    <source>
        <dbReference type="PROSITE" id="PS50932"/>
    </source>
</evidence>
<dbReference type="EMBL" id="JAOTIF010000018">
    <property type="protein sequence ID" value="MCU7551168.1"/>
    <property type="molecule type" value="Genomic_DNA"/>
</dbReference>
<dbReference type="GO" id="GO:0000976">
    <property type="term" value="F:transcription cis-regulatory region binding"/>
    <property type="evidence" value="ECO:0007669"/>
    <property type="project" value="TreeGrafter"/>
</dbReference>
<dbReference type="GO" id="GO:0003700">
    <property type="term" value="F:DNA-binding transcription factor activity"/>
    <property type="evidence" value="ECO:0007669"/>
    <property type="project" value="TreeGrafter"/>
</dbReference>
<dbReference type="SUPFAM" id="SSF53822">
    <property type="entry name" value="Periplasmic binding protein-like I"/>
    <property type="match status" value="1"/>
</dbReference>
<reference evidence="5" key="1">
    <citation type="submission" date="2022-09" db="EMBL/GenBank/DDBJ databases">
        <authorList>
            <person name="Yuan C."/>
            <person name="Ke Z."/>
        </authorList>
    </citation>
    <scope>NUCLEOTIDE SEQUENCE</scope>
    <source>
        <strain evidence="5">LB-8</strain>
    </source>
</reference>
<dbReference type="Gene3D" id="1.10.260.40">
    <property type="entry name" value="lambda repressor-like DNA-binding domains"/>
    <property type="match status" value="1"/>
</dbReference>
<dbReference type="CDD" id="cd01392">
    <property type="entry name" value="HTH_LacI"/>
    <property type="match status" value="1"/>
</dbReference>
<evidence type="ECO:0000256" key="1">
    <source>
        <dbReference type="ARBA" id="ARBA00023015"/>
    </source>
</evidence>
<dbReference type="SUPFAM" id="SSF47413">
    <property type="entry name" value="lambda repressor-like DNA-binding domains"/>
    <property type="match status" value="1"/>
</dbReference>
<comment type="caution">
    <text evidence="5">The sequence shown here is derived from an EMBL/GenBank/DDBJ whole genome shotgun (WGS) entry which is preliminary data.</text>
</comment>
<evidence type="ECO:0000256" key="2">
    <source>
        <dbReference type="ARBA" id="ARBA00023125"/>
    </source>
</evidence>
<keyword evidence="3" id="KW-0804">Transcription</keyword>
<dbReference type="PANTHER" id="PTHR30146">
    <property type="entry name" value="LACI-RELATED TRANSCRIPTIONAL REPRESSOR"/>
    <property type="match status" value="1"/>
</dbReference>
<dbReference type="Pfam" id="PF13377">
    <property type="entry name" value="Peripla_BP_3"/>
    <property type="match status" value="1"/>
</dbReference>